<feature type="compositionally biased region" description="Polar residues" evidence="1">
    <location>
        <begin position="342"/>
        <end position="353"/>
    </location>
</feature>
<feature type="compositionally biased region" description="Polar residues" evidence="1">
    <location>
        <begin position="312"/>
        <end position="325"/>
    </location>
</feature>
<evidence type="ECO:0000256" key="1">
    <source>
        <dbReference type="SAM" id="MobiDB-lite"/>
    </source>
</evidence>
<reference evidence="2" key="1">
    <citation type="journal article" date="2022" name="Int. J. Mol. Sci.">
        <title>Draft Genome of Tanacetum Coccineum: Genomic Comparison of Closely Related Tanacetum-Family Plants.</title>
        <authorList>
            <person name="Yamashiro T."/>
            <person name="Shiraishi A."/>
            <person name="Nakayama K."/>
            <person name="Satake H."/>
        </authorList>
    </citation>
    <scope>NUCLEOTIDE SEQUENCE</scope>
</reference>
<evidence type="ECO:0008006" key="4">
    <source>
        <dbReference type="Google" id="ProtNLM"/>
    </source>
</evidence>
<comment type="caution">
    <text evidence="2">The sequence shown here is derived from an EMBL/GenBank/DDBJ whole genome shotgun (WGS) entry which is preliminary data.</text>
</comment>
<evidence type="ECO:0000313" key="3">
    <source>
        <dbReference type="Proteomes" id="UP001151760"/>
    </source>
</evidence>
<reference evidence="2" key="2">
    <citation type="submission" date="2022-01" db="EMBL/GenBank/DDBJ databases">
        <authorList>
            <person name="Yamashiro T."/>
            <person name="Shiraishi A."/>
            <person name="Satake H."/>
            <person name="Nakayama K."/>
        </authorList>
    </citation>
    <scope>NUCLEOTIDE SEQUENCE</scope>
</reference>
<proteinExistence type="predicted"/>
<gene>
    <name evidence="2" type="ORF">Tco_0799756</name>
</gene>
<name>A0ABQ4ZR82_9ASTR</name>
<sequence>MVQGNRRERSNGPTQRECTYTDFLKCQPMNFKGTEGVVGSDPMWKKMDFSFAYQQHELSQVILSIHLVLFKIDLTCGPHIRAVRQDVAYAMPWTALKRMLTDKYCPRGFGTDVDMMFPRESAKEKRLMANPRGNHLSSSAEFKATSDTAKAEEIEMQGNRAGKRNAVQELILWGLGDLWSGTTRTQMMSLSLIDIIPTTLDHGYDVELADDIHDETTRAMKSISVNLELLNNEAVKCLSDEPLAVSLDEIHIDDKLCFVEEPVEIMDREVKRLKRSRIPMIKVHGTPTMSSASSARPTRLYTLLARKSFGSDESSLMRPSTSQHKWITMTPHAPVPRPSLTYPVTDTHLSWTTPEGDGYDTSDDDEDADDDDTNDEEEPSKDEEDDEEEEHLAPADSSAIACVELGSLTWYNIAIEN</sequence>
<accession>A0ABQ4ZR82</accession>
<feature type="region of interest" description="Disordered" evidence="1">
    <location>
        <begin position="312"/>
        <end position="398"/>
    </location>
</feature>
<dbReference type="EMBL" id="BQNB010011607">
    <property type="protein sequence ID" value="GJS92788.1"/>
    <property type="molecule type" value="Genomic_DNA"/>
</dbReference>
<feature type="compositionally biased region" description="Acidic residues" evidence="1">
    <location>
        <begin position="357"/>
        <end position="390"/>
    </location>
</feature>
<evidence type="ECO:0000313" key="2">
    <source>
        <dbReference type="EMBL" id="GJS92788.1"/>
    </source>
</evidence>
<dbReference type="Proteomes" id="UP001151760">
    <property type="component" value="Unassembled WGS sequence"/>
</dbReference>
<keyword evidence="3" id="KW-1185">Reference proteome</keyword>
<organism evidence="2 3">
    <name type="scientific">Tanacetum coccineum</name>
    <dbReference type="NCBI Taxonomy" id="301880"/>
    <lineage>
        <taxon>Eukaryota</taxon>
        <taxon>Viridiplantae</taxon>
        <taxon>Streptophyta</taxon>
        <taxon>Embryophyta</taxon>
        <taxon>Tracheophyta</taxon>
        <taxon>Spermatophyta</taxon>
        <taxon>Magnoliopsida</taxon>
        <taxon>eudicotyledons</taxon>
        <taxon>Gunneridae</taxon>
        <taxon>Pentapetalae</taxon>
        <taxon>asterids</taxon>
        <taxon>campanulids</taxon>
        <taxon>Asterales</taxon>
        <taxon>Asteraceae</taxon>
        <taxon>Asteroideae</taxon>
        <taxon>Anthemideae</taxon>
        <taxon>Anthemidinae</taxon>
        <taxon>Tanacetum</taxon>
    </lineage>
</organism>
<protein>
    <recommendedName>
        <fullName evidence="4">Reverse transcriptase domain-containing protein</fullName>
    </recommendedName>
</protein>